<feature type="transmembrane region" description="Helical" evidence="2">
    <location>
        <begin position="360"/>
        <end position="386"/>
    </location>
</feature>
<feature type="compositionally biased region" description="Low complexity" evidence="1">
    <location>
        <begin position="605"/>
        <end position="622"/>
    </location>
</feature>
<dbReference type="Proteomes" id="UP001385951">
    <property type="component" value="Unassembled WGS sequence"/>
</dbReference>
<keyword evidence="2" id="KW-0472">Membrane</keyword>
<feature type="compositionally biased region" description="Pro residues" evidence="1">
    <location>
        <begin position="495"/>
        <end position="513"/>
    </location>
</feature>
<comment type="caution">
    <text evidence="4">The sequence shown here is derived from an EMBL/GenBank/DDBJ whole genome shotgun (WGS) entry which is preliminary data.</text>
</comment>
<organism evidence="4 5">
    <name type="scientific">Cerrena zonata</name>
    <dbReference type="NCBI Taxonomy" id="2478898"/>
    <lineage>
        <taxon>Eukaryota</taxon>
        <taxon>Fungi</taxon>
        <taxon>Dikarya</taxon>
        <taxon>Basidiomycota</taxon>
        <taxon>Agaricomycotina</taxon>
        <taxon>Agaricomycetes</taxon>
        <taxon>Polyporales</taxon>
        <taxon>Cerrenaceae</taxon>
        <taxon>Cerrena</taxon>
    </lineage>
</organism>
<feature type="region of interest" description="Disordered" evidence="1">
    <location>
        <begin position="447"/>
        <end position="466"/>
    </location>
</feature>
<keyword evidence="3" id="KW-0732">Signal</keyword>
<dbReference type="AlphaFoldDB" id="A0AAW0FTU5"/>
<feature type="chain" id="PRO_5043754491" evidence="3">
    <location>
        <begin position="26"/>
        <end position="664"/>
    </location>
</feature>
<keyword evidence="5" id="KW-1185">Reference proteome</keyword>
<feature type="compositionally biased region" description="Polar residues" evidence="1">
    <location>
        <begin position="537"/>
        <end position="546"/>
    </location>
</feature>
<evidence type="ECO:0000256" key="1">
    <source>
        <dbReference type="SAM" id="MobiDB-lite"/>
    </source>
</evidence>
<gene>
    <name evidence="4" type="ORF">QCA50_016115</name>
</gene>
<evidence type="ECO:0000256" key="2">
    <source>
        <dbReference type="SAM" id="Phobius"/>
    </source>
</evidence>
<feature type="compositionally biased region" description="Polar residues" evidence="1">
    <location>
        <begin position="471"/>
        <end position="490"/>
    </location>
</feature>
<evidence type="ECO:0000313" key="4">
    <source>
        <dbReference type="EMBL" id="KAK7680806.1"/>
    </source>
</evidence>
<feature type="compositionally biased region" description="Low complexity" evidence="1">
    <location>
        <begin position="116"/>
        <end position="134"/>
    </location>
</feature>
<feature type="compositionally biased region" description="Basic and acidic residues" evidence="1">
    <location>
        <begin position="651"/>
        <end position="664"/>
    </location>
</feature>
<feature type="compositionally biased region" description="Acidic residues" evidence="1">
    <location>
        <begin position="147"/>
        <end position="156"/>
    </location>
</feature>
<sequence length="664" mass="70607">MRSRLHVPYPVLFLVFLTLRPPALSSLFNRCHGWDTYGHSMFANAKPVNVTVDDSSSEIVYSPANSWHSSTTLCSTCLAPSANLAFQRTWHDGTHIIPTVDEDDLSTTTQDNTNNPKPSTTAPTTTATTTTPTTTTPPPAPPQTKTDDDDDDDDDDDKHGGSGKGKGNRKRERRISRWSRRQGRRFRRQDPNGNPFFVPKLDSDDAGFVDTPVLAEFNFTGSAVYVFALIPLFPAAANNTPTFVNLTYTLDSQPAGSFSHSGTQNPVSPTPTPTAFAQSVPVFARSGLPEGSHSLTINVGPDSVLLLDYILYSQDDGFNNGNGTDNAVSTTRSAPSSSGTGASAPSGAATQSTETKQHNVATFAGAVGGSVGFLAVLAFSLALSIYRRRRAARLRDRRYRAARTRSSNASIGESFHTDASEDGPPMSGPAPFVPRYFPGTIPAAPPPYVPSHSPGPTDALLAPSPTIHSPITSVSWNTYRPGTASESGDTSYADRPPPTPPPVEDGYFAPPPTFREALASPIPAILSRLSGLHILSQGSSTRPASQASISTPPSRRPSRSSLAAQSSAEPSSNGDAASSPAYTRVISSQGSNSSLRGQLSLSSGATRPLLTHTPPPTHTSLSEVVEDRPTTSHSQRPPSIPPPIEGLQIEQDTRRTDDVDLTSR</sequence>
<keyword evidence="2" id="KW-0812">Transmembrane</keyword>
<feature type="compositionally biased region" description="Low complexity" evidence="1">
    <location>
        <begin position="547"/>
        <end position="568"/>
    </location>
</feature>
<feature type="region of interest" description="Disordered" evidence="1">
    <location>
        <begin position="471"/>
        <end position="514"/>
    </location>
</feature>
<feature type="compositionally biased region" description="Basic residues" evidence="1">
    <location>
        <begin position="166"/>
        <end position="187"/>
    </location>
</feature>
<reference evidence="4 5" key="1">
    <citation type="submission" date="2022-09" db="EMBL/GenBank/DDBJ databases">
        <authorList>
            <person name="Palmer J.M."/>
        </authorList>
    </citation>
    <scope>NUCLEOTIDE SEQUENCE [LARGE SCALE GENOMIC DNA]</scope>
    <source>
        <strain evidence="4 5">DSM 7382</strain>
    </source>
</reference>
<feature type="region of interest" description="Disordered" evidence="1">
    <location>
        <begin position="537"/>
        <end position="580"/>
    </location>
</feature>
<proteinExistence type="predicted"/>
<name>A0AAW0FTU5_9APHY</name>
<feature type="region of interest" description="Disordered" evidence="1">
    <location>
        <begin position="402"/>
        <end position="428"/>
    </location>
</feature>
<protein>
    <submittedName>
        <fullName evidence="4">Uncharacterized protein</fullName>
    </submittedName>
</protein>
<feature type="compositionally biased region" description="Polar residues" evidence="1">
    <location>
        <begin position="106"/>
        <end position="115"/>
    </location>
</feature>
<evidence type="ECO:0000256" key="3">
    <source>
        <dbReference type="SAM" id="SignalP"/>
    </source>
</evidence>
<feature type="signal peptide" evidence="3">
    <location>
        <begin position="1"/>
        <end position="25"/>
    </location>
</feature>
<evidence type="ECO:0000313" key="5">
    <source>
        <dbReference type="Proteomes" id="UP001385951"/>
    </source>
</evidence>
<feature type="region of interest" description="Disordered" evidence="1">
    <location>
        <begin position="605"/>
        <end position="664"/>
    </location>
</feature>
<dbReference type="EMBL" id="JASBNA010000046">
    <property type="protein sequence ID" value="KAK7680806.1"/>
    <property type="molecule type" value="Genomic_DNA"/>
</dbReference>
<feature type="region of interest" description="Disordered" evidence="1">
    <location>
        <begin position="101"/>
        <end position="198"/>
    </location>
</feature>
<keyword evidence="2" id="KW-1133">Transmembrane helix</keyword>
<feature type="region of interest" description="Disordered" evidence="1">
    <location>
        <begin position="322"/>
        <end position="353"/>
    </location>
</feature>
<accession>A0AAW0FTU5</accession>